<name>A0A098EDG4_9ZZZZ</name>
<dbReference type="AlphaFoldDB" id="A0A098EDG4"/>
<sequence length="105" mass="11409">MKKTQLGILLGIIAGIIDVIPMVLQKLTWDANFSAFSLWIVSGFLIATTNIKIKGVVKGIFISFLILLPAAILIGWKEPLSLIPILIMTLILGSALGFLIDKYGK</sequence>
<keyword evidence="1" id="KW-0812">Transmembrane</keyword>
<accession>A0A098EDG4</accession>
<feature type="transmembrane region" description="Helical" evidence="1">
    <location>
        <begin position="82"/>
        <end position="100"/>
    </location>
</feature>
<keyword evidence="1" id="KW-1133">Transmembrane helix</keyword>
<feature type="transmembrane region" description="Helical" evidence="1">
    <location>
        <begin position="7"/>
        <end position="25"/>
    </location>
</feature>
<evidence type="ECO:0000256" key="1">
    <source>
        <dbReference type="SAM" id="Phobius"/>
    </source>
</evidence>
<evidence type="ECO:0000313" key="2">
    <source>
        <dbReference type="EMBL" id="CEG14058.1"/>
    </source>
</evidence>
<feature type="transmembrane region" description="Helical" evidence="1">
    <location>
        <begin position="56"/>
        <end position="76"/>
    </location>
</feature>
<dbReference type="EMBL" id="CCXY01000467">
    <property type="protein sequence ID" value="CEG14058.1"/>
    <property type="molecule type" value="Genomic_DNA"/>
</dbReference>
<organism evidence="2">
    <name type="scientific">groundwater metagenome</name>
    <dbReference type="NCBI Taxonomy" id="717931"/>
    <lineage>
        <taxon>unclassified sequences</taxon>
        <taxon>metagenomes</taxon>
        <taxon>ecological metagenomes</taxon>
    </lineage>
</organism>
<protein>
    <submittedName>
        <fullName evidence="2">Uncharacterized protein</fullName>
    </submittedName>
</protein>
<keyword evidence="1" id="KW-0472">Membrane</keyword>
<gene>
    <name evidence="2" type="ORF">MSIBF_A990002</name>
</gene>
<feature type="transmembrane region" description="Helical" evidence="1">
    <location>
        <begin position="31"/>
        <end position="49"/>
    </location>
</feature>
<proteinExistence type="predicted"/>
<reference evidence="2" key="1">
    <citation type="submission" date="2014-09" db="EMBL/GenBank/DDBJ databases">
        <authorList>
            <person name="Probst J Alexander"/>
        </authorList>
    </citation>
    <scope>NUCLEOTIDE SEQUENCE</scope>
</reference>